<feature type="compositionally biased region" description="Low complexity" evidence="1">
    <location>
        <begin position="336"/>
        <end position="359"/>
    </location>
</feature>
<evidence type="ECO:0000313" key="3">
    <source>
        <dbReference type="EMBL" id="MEX6429030.1"/>
    </source>
</evidence>
<dbReference type="Gene3D" id="2.60.120.700">
    <property type="entry name" value="Peptidase G1"/>
    <property type="match status" value="1"/>
</dbReference>
<protein>
    <submittedName>
        <fullName evidence="3">G1 family glutamic endopeptidase</fullName>
    </submittedName>
</protein>
<dbReference type="PANTHER" id="PTHR37536:SF1">
    <property type="entry name" value="ASPERGILLOPEPSIN, PUTAITVE (AFU_ORTHOLOGUE AFUA_7G01200)"/>
    <property type="match status" value="1"/>
</dbReference>
<feature type="region of interest" description="Disordered" evidence="1">
    <location>
        <begin position="332"/>
        <end position="390"/>
    </location>
</feature>
<dbReference type="RefSeq" id="WP_369084289.1">
    <property type="nucleotide sequence ID" value="NZ_JBFSHR010000009.1"/>
</dbReference>
<evidence type="ECO:0000256" key="1">
    <source>
        <dbReference type="SAM" id="MobiDB-lite"/>
    </source>
</evidence>
<dbReference type="Pfam" id="PF01828">
    <property type="entry name" value="Peptidase_A4"/>
    <property type="match status" value="1"/>
</dbReference>
<dbReference type="InterPro" id="IPR013783">
    <property type="entry name" value="Ig-like_fold"/>
</dbReference>
<dbReference type="Pfam" id="PF05345">
    <property type="entry name" value="He_PIG"/>
    <property type="match status" value="3"/>
</dbReference>
<accession>A0ABV3Y0J4</accession>
<dbReference type="PANTHER" id="PTHR37536">
    <property type="entry name" value="PUTATIVE (AFU_ORTHOLOGUE AFUA_3G02970)-RELATED"/>
    <property type="match status" value="1"/>
</dbReference>
<dbReference type="SUPFAM" id="SSF49313">
    <property type="entry name" value="Cadherin-like"/>
    <property type="match status" value="1"/>
</dbReference>
<feature type="chain" id="PRO_5046869191" evidence="2">
    <location>
        <begin position="23"/>
        <end position="895"/>
    </location>
</feature>
<name>A0ABV3Y0J4_9ACTN</name>
<dbReference type="SUPFAM" id="SSF49899">
    <property type="entry name" value="Concanavalin A-like lectins/glucanases"/>
    <property type="match status" value="1"/>
</dbReference>
<dbReference type="InterPro" id="IPR015919">
    <property type="entry name" value="Cadherin-like_sf"/>
</dbReference>
<dbReference type="EMBL" id="JBFSHR010000009">
    <property type="protein sequence ID" value="MEX6429030.1"/>
    <property type="molecule type" value="Genomic_DNA"/>
</dbReference>
<evidence type="ECO:0000256" key="2">
    <source>
        <dbReference type="SAM" id="SignalP"/>
    </source>
</evidence>
<dbReference type="Proteomes" id="UP001560267">
    <property type="component" value="Unassembled WGS sequence"/>
</dbReference>
<feature type="signal peptide" evidence="2">
    <location>
        <begin position="1"/>
        <end position="22"/>
    </location>
</feature>
<dbReference type="Gene3D" id="2.60.40.10">
    <property type="entry name" value="Immunoglobulins"/>
    <property type="match status" value="3"/>
</dbReference>
<gene>
    <name evidence="3" type="ORF">AB6A68_04170</name>
</gene>
<keyword evidence="4" id="KW-1185">Reference proteome</keyword>
<proteinExistence type="predicted"/>
<reference evidence="3 4" key="1">
    <citation type="submission" date="2024-07" db="EMBL/GenBank/DDBJ databases">
        <title>Draft Genome Sequence of Ferrimicrobium acidiphilum Strain YE2023, Isolated from a Pulp of Bioleach Reactor.</title>
        <authorList>
            <person name="Elkina Y.A."/>
            <person name="Bulaeva A.G."/>
            <person name="Beletsky A.V."/>
            <person name="Mardanov A.V."/>
        </authorList>
    </citation>
    <scope>NUCLEOTIDE SEQUENCE [LARGE SCALE GENOMIC DNA]</scope>
    <source>
        <strain evidence="3 4">YE2023</strain>
    </source>
</reference>
<comment type="caution">
    <text evidence="3">The sequence shown here is derived from an EMBL/GenBank/DDBJ whole genome shotgun (WGS) entry which is preliminary data.</text>
</comment>
<dbReference type="InterPro" id="IPR013320">
    <property type="entry name" value="ConA-like_dom_sf"/>
</dbReference>
<evidence type="ECO:0000313" key="4">
    <source>
        <dbReference type="Proteomes" id="UP001560267"/>
    </source>
</evidence>
<keyword evidence="2" id="KW-0732">Signal</keyword>
<dbReference type="InterPro" id="IPR038656">
    <property type="entry name" value="Peptidase_G1_sf"/>
</dbReference>
<sequence length="895" mass="89963">MKRFTRSKLIRTAVFGATSVLALTGGAASAVTSAKLAVSSTKASSTTSSSTGYYVVGSNGGATGFGSTPNGSSINGSQSNVVAAAANPTGAGYWTVTSSGQVVAHAGATFYGDTYTYGITGLSGSHPLNAPIVGIAATANGQGYWLVAADGGVFDFGNAQFHGSTYTYGITGLNGSHPLNAPIVGIVGTPSGSGYWLVAADGGVFDFGSAKFYGSTYSYGITGLSGTRPLDAPIVGAVAAPDGSGYYLVAADGGVFDFGSAKFSGSTYDLGYTGLRGSHPLPGPITDIMPNPTGQGYYVVCKTGNVLAIGGAPSLGNAKVGHAVAIIPSVPVYTGTPQPRQRTPAKTPTPQPRQRTPAKTPTPSPQYVPPTRTTTPSPQYVPPAPQSTPLALDTTSLSVSNNSVNAHLRATGGDGGYTFTSTNLPAGLTLSSSGLLTGTLTNTSTTTLTFSVRVTDVGGALTTGTVSLVDSISGSLAITSTTLSTYANVNLQLRATGGSGYSWSSSSMPSGLTLAADGAITGTLGGLGSTSYHFPVTVTDSVGNAMSTMIDLTYNPVQLTTPTADFTVGQAGSVTLGTNVPGPYSFGIATGTSLPSGLTLSAGGVLSGTPATTDPPSTLVTIYVIDGTHRVGSGPLTVSITDPTGTATSVPIVQTQSANWAGIVDSGSSTTSVSGSFVVPTLASAQSSSCVQSAGECAISEWVGIDGYGNSYLLQAGVQATWSPGTGATYSPWYELLTPSNPEPEEPIPGWSVVNPGDSITVTLKRMSSGNWDILLEDLTTGQSFNSNSLSATALASAGQNNPANFSASSASPENAEWIAETPNYGGTYAALPTISAGGNFTTRTLTIGTVSGSYAVTRSCSGVTGMACMTPTSDSTSPTNYGSFFNLDPFGFSW</sequence>
<organism evidence="3 4">
    <name type="scientific">Ferrimicrobium acidiphilum</name>
    <dbReference type="NCBI Taxonomy" id="121039"/>
    <lineage>
        <taxon>Bacteria</taxon>
        <taxon>Bacillati</taxon>
        <taxon>Actinomycetota</taxon>
        <taxon>Acidimicrobiia</taxon>
        <taxon>Acidimicrobiales</taxon>
        <taxon>Acidimicrobiaceae</taxon>
        <taxon>Ferrimicrobium</taxon>
    </lineage>
</organism>
<dbReference type="InterPro" id="IPR000250">
    <property type="entry name" value="Peptidase_G1"/>
</dbReference>